<dbReference type="Pfam" id="PF08608">
    <property type="entry name" value="Wyosine_form"/>
    <property type="match status" value="1"/>
</dbReference>
<reference evidence="3 4" key="1">
    <citation type="submission" date="2020-03" db="EMBL/GenBank/DDBJ databases">
        <title>Draft genome of Streptomyces sp. ventii, isolated from the Axial Seamount in the Pacific Ocean, and resequencing of the two type strains Streptomyces lonarensis strain NCL 716 and Streptomyces bohaiensis strain 11A07.</title>
        <authorList>
            <person name="Loughran R.M."/>
            <person name="Pfannmuller K.M."/>
            <person name="Wasson B.J."/>
            <person name="Deadmond M.C."/>
            <person name="Paddock B.E."/>
            <person name="Koyack M.J."/>
            <person name="Gallegos D.A."/>
            <person name="Mitchell E.A."/>
            <person name="Ushijima B."/>
            <person name="Saw J.H."/>
            <person name="Mcphail K.L."/>
            <person name="Videau P."/>
        </authorList>
    </citation>
    <scope>NUCLEOTIDE SEQUENCE [LARGE SCALE GENOMIC DNA]</scope>
    <source>
        <strain evidence="4">5675061</strain>
    </source>
</reference>
<dbReference type="InterPro" id="IPR017517">
    <property type="entry name" value="Maleyloyr_isom"/>
</dbReference>
<gene>
    <name evidence="3" type="ORF">HCJ92_24175</name>
</gene>
<dbReference type="NCBIfam" id="TIGR03084">
    <property type="entry name" value="TIGR03084 family metal-binding protein"/>
    <property type="match status" value="1"/>
</dbReference>
<keyword evidence="4" id="KW-1185">Reference proteome</keyword>
<dbReference type="InterPro" id="IPR034660">
    <property type="entry name" value="DinB/YfiT-like"/>
</dbReference>
<dbReference type="InterPro" id="IPR013917">
    <property type="entry name" value="tRNA_wybutosine-synth"/>
</dbReference>
<dbReference type="SUPFAM" id="SSF109854">
    <property type="entry name" value="DinB/YfiT-like putative metalloenzymes"/>
    <property type="match status" value="1"/>
</dbReference>
<feature type="domain" description="tRNA wybutosine-synthesis" evidence="1">
    <location>
        <begin position="183"/>
        <end position="232"/>
    </location>
</feature>
<comment type="caution">
    <text evidence="3">The sequence shown here is derived from an EMBL/GenBank/DDBJ whole genome shotgun (WGS) entry which is preliminary data.</text>
</comment>
<name>A0ABX1AY23_9ACTN</name>
<protein>
    <submittedName>
        <fullName evidence="3">TIGR03084 family protein</fullName>
    </submittedName>
</protein>
<evidence type="ECO:0000313" key="3">
    <source>
        <dbReference type="EMBL" id="NJP69287.1"/>
    </source>
</evidence>
<proteinExistence type="predicted"/>
<feature type="domain" description="Mycothiol-dependent maleylpyruvate isomerase metal-binding" evidence="2">
    <location>
        <begin position="12"/>
        <end position="147"/>
    </location>
</feature>
<organism evidence="3 4">
    <name type="scientific">Streptomyces spiramenti</name>
    <dbReference type="NCBI Taxonomy" id="2720606"/>
    <lineage>
        <taxon>Bacteria</taxon>
        <taxon>Bacillati</taxon>
        <taxon>Actinomycetota</taxon>
        <taxon>Actinomycetes</taxon>
        <taxon>Kitasatosporales</taxon>
        <taxon>Streptomycetaceae</taxon>
        <taxon>Streptomyces</taxon>
    </lineage>
</organism>
<evidence type="ECO:0000259" key="1">
    <source>
        <dbReference type="Pfam" id="PF08608"/>
    </source>
</evidence>
<evidence type="ECO:0000259" key="2">
    <source>
        <dbReference type="Pfam" id="PF11716"/>
    </source>
</evidence>
<evidence type="ECO:0000313" key="4">
    <source>
        <dbReference type="Proteomes" id="UP000746503"/>
    </source>
</evidence>
<dbReference type="Pfam" id="PF11716">
    <property type="entry name" value="MDMPI_N"/>
    <property type="match status" value="1"/>
</dbReference>
<dbReference type="Proteomes" id="UP000746503">
    <property type="component" value="Unassembled WGS sequence"/>
</dbReference>
<dbReference type="InterPro" id="IPR024344">
    <property type="entry name" value="MDMPI_metal-binding"/>
</dbReference>
<accession>A0ABX1AY23</accession>
<dbReference type="RefSeq" id="WP_167935731.1">
    <property type="nucleotide sequence ID" value="NZ_JAAVJB010000468.1"/>
</dbReference>
<dbReference type="Gene3D" id="1.20.120.450">
    <property type="entry name" value="dinb family like domain"/>
    <property type="match status" value="1"/>
</dbReference>
<dbReference type="NCBIfam" id="TIGR03083">
    <property type="entry name" value="maleylpyruvate isomerase family mycothiol-dependent enzyme"/>
    <property type="match status" value="1"/>
</dbReference>
<dbReference type="InterPro" id="IPR017518">
    <property type="entry name" value="CHP03084"/>
</dbReference>
<dbReference type="EMBL" id="JAAVJB010000468">
    <property type="protein sequence ID" value="NJP69287.1"/>
    <property type="molecule type" value="Genomic_DNA"/>
</dbReference>
<sequence length="265" mass="28323">MKPPAEILRDLATEIEETAELVSGLTDDAWATPTPAPEWTVADQVAHLTFVFHLARTAASDATAFSRLVEGASGDFDGAVDTSLREFRGFPPAELLARYRALGRGSVEALGAVPADRTVPWLVNPLPPPVLAAAGVMEVFAHGQDIADALGVVREPTDRLYHLVWFASLTSDFGYLARGMTPPPEPLRIEVVGPGGDTWAHGPQDAENTVTGPAHDLCLLVTRRRHRADLALRATGPVADRWLDIAQAYRGSPGAGRRPGQFAGV</sequence>